<dbReference type="EMBL" id="CM016553">
    <property type="protein sequence ID" value="TKW35998.1"/>
    <property type="molecule type" value="Genomic_DNA"/>
</dbReference>
<evidence type="ECO:0000313" key="2">
    <source>
        <dbReference type="Proteomes" id="UP000298652"/>
    </source>
</evidence>
<protein>
    <submittedName>
        <fullName evidence="1">Uncharacterized protein</fullName>
    </submittedName>
</protein>
<accession>A0A4U6W0U2</accession>
<dbReference type="AlphaFoldDB" id="A0A4U6W0U2"/>
<dbReference type="Proteomes" id="UP000298652">
    <property type="component" value="Chromosome 2"/>
</dbReference>
<organism evidence="1 2">
    <name type="scientific">Setaria viridis</name>
    <name type="common">Green bristlegrass</name>
    <name type="synonym">Setaria italica subsp. viridis</name>
    <dbReference type="NCBI Taxonomy" id="4556"/>
    <lineage>
        <taxon>Eukaryota</taxon>
        <taxon>Viridiplantae</taxon>
        <taxon>Streptophyta</taxon>
        <taxon>Embryophyta</taxon>
        <taxon>Tracheophyta</taxon>
        <taxon>Spermatophyta</taxon>
        <taxon>Magnoliopsida</taxon>
        <taxon>Liliopsida</taxon>
        <taxon>Poales</taxon>
        <taxon>Poaceae</taxon>
        <taxon>PACMAD clade</taxon>
        <taxon>Panicoideae</taxon>
        <taxon>Panicodae</taxon>
        <taxon>Paniceae</taxon>
        <taxon>Cenchrinae</taxon>
        <taxon>Setaria</taxon>
    </lineage>
</organism>
<proteinExistence type="predicted"/>
<name>A0A4U6W0U2_SETVI</name>
<dbReference type="Gramene" id="TKW35998">
    <property type="protein sequence ID" value="TKW35998"/>
    <property type="gene ID" value="SEVIR_2G411700v2"/>
</dbReference>
<gene>
    <name evidence="1" type="ORF">SEVIR_2G411700v2</name>
</gene>
<reference evidence="1" key="1">
    <citation type="submission" date="2019-03" db="EMBL/GenBank/DDBJ databases">
        <title>WGS assembly of Setaria viridis.</title>
        <authorList>
            <person name="Huang P."/>
            <person name="Jenkins J."/>
            <person name="Grimwood J."/>
            <person name="Barry K."/>
            <person name="Healey A."/>
            <person name="Mamidi S."/>
            <person name="Sreedasyam A."/>
            <person name="Shu S."/>
            <person name="Feldman M."/>
            <person name="Wu J."/>
            <person name="Yu Y."/>
            <person name="Chen C."/>
            <person name="Johnson J."/>
            <person name="Rokhsar D."/>
            <person name="Baxter I."/>
            <person name="Schmutz J."/>
            <person name="Brutnell T."/>
            <person name="Kellogg E."/>
        </authorList>
    </citation>
    <scope>NUCLEOTIDE SEQUENCE [LARGE SCALE GENOMIC DNA]</scope>
</reference>
<evidence type="ECO:0000313" key="1">
    <source>
        <dbReference type="EMBL" id="TKW35998.1"/>
    </source>
</evidence>
<keyword evidence="2" id="KW-1185">Reference proteome</keyword>
<sequence>MEEQTAAEQIKGTGRGQGVRVKLPAVCGCPRGGDTATRSGTQPQCSRAGAARATSRCSLQCLTQSDFSEADVEWELGRQGGECNGRGSSVEWSVVGGRARRCPSQFAMASPAREQKSTTMGLFASAYKPAEKLKRMICCERKTLFGG</sequence>